<gene>
    <name evidence="2" type="ordered locus">Ngar_c19790</name>
</gene>
<keyword evidence="3" id="KW-1185">Reference proteome</keyword>
<keyword evidence="1" id="KW-0812">Transmembrane</keyword>
<keyword evidence="1" id="KW-1133">Transmembrane helix</keyword>
<accession>K0IC32</accession>
<feature type="transmembrane region" description="Helical" evidence="1">
    <location>
        <begin position="46"/>
        <end position="68"/>
    </location>
</feature>
<evidence type="ECO:0000256" key="1">
    <source>
        <dbReference type="SAM" id="Phobius"/>
    </source>
</evidence>
<dbReference type="EMBL" id="CP002408">
    <property type="protein sequence ID" value="AFU58911.1"/>
    <property type="molecule type" value="Genomic_DNA"/>
</dbReference>
<organism evidence="2 3">
    <name type="scientific">Nitrososphaera gargensis (strain Ga9.2)</name>
    <dbReference type="NCBI Taxonomy" id="1237085"/>
    <lineage>
        <taxon>Archaea</taxon>
        <taxon>Nitrososphaerota</taxon>
        <taxon>Nitrososphaeria</taxon>
        <taxon>Nitrososphaerales</taxon>
        <taxon>Nitrososphaeraceae</taxon>
        <taxon>Nitrososphaera</taxon>
    </lineage>
</organism>
<protein>
    <submittedName>
        <fullName evidence="2">Uncharacterized protein</fullName>
    </submittedName>
</protein>
<dbReference type="BioCyc" id="CNIT1237085:G1324-1977-MONOMER"/>
<feature type="transmembrane region" description="Helical" evidence="1">
    <location>
        <begin position="123"/>
        <end position="140"/>
    </location>
</feature>
<feature type="transmembrane region" description="Helical" evidence="1">
    <location>
        <begin position="7"/>
        <end position="26"/>
    </location>
</feature>
<sequence length="156" mass="16557">MVFSNKAYVALAAAIAGSFWIVLATFDQLLFFSPVVVFYLPSDATINFTLSNIMAGTAGIVVSMNVYVLRHSRLKLGTSLFSGSTAGVVSSACAGCSSFGFLLVTTFGGAGAAASTFLSVHQIPLRLISIGLLLWSYYSVHNRLTKSCIMTDGHNR</sequence>
<reference evidence="2 3" key="1">
    <citation type="journal article" date="2012" name="Environ. Microbiol.">
        <title>The genome of the ammonia-oxidizing Candidatus Nitrososphaera gargensis: insights into metabolic versatility and environmental adaptations.</title>
        <authorList>
            <person name="Spang A."/>
            <person name="Poehlein A."/>
            <person name="Offre P."/>
            <person name="Zumbragel S."/>
            <person name="Haider S."/>
            <person name="Rychlik N."/>
            <person name="Nowka B."/>
            <person name="Schmeisser C."/>
            <person name="Lebedeva E.V."/>
            <person name="Rattei T."/>
            <person name="Bohm C."/>
            <person name="Schmid M."/>
            <person name="Galushko A."/>
            <person name="Hatzenpichler R."/>
            <person name="Weinmaier T."/>
            <person name="Daniel R."/>
            <person name="Schleper C."/>
            <person name="Spieck E."/>
            <person name="Streit W."/>
            <person name="Wagner M."/>
        </authorList>
    </citation>
    <scope>NUCLEOTIDE SEQUENCE [LARGE SCALE GENOMIC DNA]</scope>
    <source>
        <strain evidence="3">Ga9.2</strain>
    </source>
</reference>
<name>K0IC32_NITGG</name>
<dbReference type="InParanoid" id="K0IC32"/>
<dbReference type="AlphaFoldDB" id="K0IC32"/>
<dbReference type="HOGENOM" id="CLU_1682757_0_0_2"/>
<evidence type="ECO:0000313" key="2">
    <source>
        <dbReference type="EMBL" id="AFU58911.1"/>
    </source>
</evidence>
<dbReference type="KEGG" id="nga:Ngar_c19790"/>
<feature type="transmembrane region" description="Helical" evidence="1">
    <location>
        <begin position="80"/>
        <end position="103"/>
    </location>
</feature>
<dbReference type="Proteomes" id="UP000008037">
    <property type="component" value="Chromosome"/>
</dbReference>
<proteinExistence type="predicted"/>
<keyword evidence="1" id="KW-0472">Membrane</keyword>
<evidence type="ECO:0000313" key="3">
    <source>
        <dbReference type="Proteomes" id="UP000008037"/>
    </source>
</evidence>